<dbReference type="InterPro" id="IPR036249">
    <property type="entry name" value="Thioredoxin-like_sf"/>
</dbReference>
<evidence type="ECO:0000259" key="2">
    <source>
        <dbReference type="Pfam" id="PF00578"/>
    </source>
</evidence>
<dbReference type="InParanoid" id="S0EUY9"/>
<dbReference type="HOGENOM" id="CLU_828194_0_0_0"/>
<dbReference type="AlphaFoldDB" id="S0EUY9"/>
<dbReference type="SUPFAM" id="SSF52833">
    <property type="entry name" value="Thioredoxin-like"/>
    <property type="match status" value="1"/>
</dbReference>
<accession>S0EUY9</accession>
<organism evidence="3 4">
    <name type="scientific">Chthonomonas calidirosea (strain DSM 23976 / ICMP 18418 / T49)</name>
    <dbReference type="NCBI Taxonomy" id="1303518"/>
    <lineage>
        <taxon>Bacteria</taxon>
        <taxon>Bacillati</taxon>
        <taxon>Armatimonadota</taxon>
        <taxon>Chthonomonadia</taxon>
        <taxon>Chthonomonadales</taxon>
        <taxon>Chthonomonadaceae</taxon>
        <taxon>Chthonomonas</taxon>
    </lineage>
</organism>
<dbReference type="InterPro" id="IPR029046">
    <property type="entry name" value="LolA/LolB/LppX"/>
</dbReference>
<dbReference type="PATRIC" id="fig|1303518.3.peg.1785"/>
<dbReference type="Pfam" id="PF00578">
    <property type="entry name" value="AhpC-TSA"/>
    <property type="match status" value="1"/>
</dbReference>
<dbReference type="EMBL" id="HF951689">
    <property type="protein sequence ID" value="CCW35543.1"/>
    <property type="molecule type" value="Genomic_DNA"/>
</dbReference>
<feature type="chain" id="PRO_5004496405" evidence="1">
    <location>
        <begin position="22"/>
        <end position="335"/>
    </location>
</feature>
<dbReference type="SUPFAM" id="SSF89392">
    <property type="entry name" value="Prokaryotic lipoproteins and lipoprotein localization factors"/>
    <property type="match status" value="1"/>
</dbReference>
<dbReference type="KEGG" id="ccz:CCALI_01730"/>
<keyword evidence="1" id="KW-0732">Signal</keyword>
<dbReference type="Proteomes" id="UP000014227">
    <property type="component" value="Chromosome I"/>
</dbReference>
<dbReference type="eggNOG" id="COG1225">
    <property type="taxonomic scope" value="Bacteria"/>
</dbReference>
<dbReference type="GO" id="GO:0016491">
    <property type="term" value="F:oxidoreductase activity"/>
    <property type="evidence" value="ECO:0007669"/>
    <property type="project" value="InterPro"/>
</dbReference>
<dbReference type="eggNOG" id="COG2834">
    <property type="taxonomic scope" value="Bacteria"/>
</dbReference>
<dbReference type="Gene3D" id="3.40.30.10">
    <property type="entry name" value="Glutaredoxin"/>
    <property type="match status" value="1"/>
</dbReference>
<proteinExistence type="predicted"/>
<dbReference type="STRING" id="454171.CP488_02362"/>
<protein>
    <submittedName>
        <fullName evidence="3">Peroxiredoxin</fullName>
    </submittedName>
</protein>
<dbReference type="Gene3D" id="2.50.20.10">
    <property type="entry name" value="Lipoprotein localisation LolA/LolB/LppX"/>
    <property type="match status" value="1"/>
</dbReference>
<evidence type="ECO:0000256" key="1">
    <source>
        <dbReference type="SAM" id="SignalP"/>
    </source>
</evidence>
<dbReference type="Pfam" id="PF09865">
    <property type="entry name" value="DUF2092"/>
    <property type="match status" value="1"/>
</dbReference>
<gene>
    <name evidence="3" type="ORF">CCALI_01730</name>
</gene>
<dbReference type="OrthoDB" id="25753at2"/>
<keyword evidence="4" id="KW-1185">Reference proteome</keyword>
<reference evidence="4" key="1">
    <citation type="submission" date="2013-03" db="EMBL/GenBank/DDBJ databases">
        <title>Genome sequence of Chthonomonas calidirosea, the first sequenced genome from the Armatimonadetes phylum (formally candidate division OP10).</title>
        <authorList>
            <person name="Lee K.C.Y."/>
            <person name="Morgan X.C."/>
            <person name="Dunfield P.F."/>
            <person name="Tamas I."/>
            <person name="Houghton K.M."/>
            <person name="Vyssotski M."/>
            <person name="Ryan J.L.J."/>
            <person name="Lagutin K."/>
            <person name="McDonald I.R."/>
            <person name="Stott M.B."/>
        </authorList>
    </citation>
    <scope>NUCLEOTIDE SEQUENCE [LARGE SCALE GENOMIC DNA]</scope>
    <source>
        <strain evidence="4">DSM 23976 / ICMP 18418 / T49</strain>
    </source>
</reference>
<dbReference type="InterPro" id="IPR019207">
    <property type="entry name" value="DUF2092"/>
</dbReference>
<name>S0EUY9_CHTCT</name>
<feature type="domain" description="Alkyl hydroperoxide reductase subunit C/ Thiol specific antioxidant" evidence="2">
    <location>
        <begin position="300"/>
        <end position="333"/>
    </location>
</feature>
<feature type="signal peptide" evidence="1">
    <location>
        <begin position="1"/>
        <end position="21"/>
    </location>
</feature>
<dbReference type="GO" id="GO:0016209">
    <property type="term" value="F:antioxidant activity"/>
    <property type="evidence" value="ECO:0007669"/>
    <property type="project" value="InterPro"/>
</dbReference>
<evidence type="ECO:0000313" key="3">
    <source>
        <dbReference type="EMBL" id="CCW35543.1"/>
    </source>
</evidence>
<dbReference type="InterPro" id="IPR000866">
    <property type="entry name" value="AhpC/TSA"/>
</dbReference>
<evidence type="ECO:0000313" key="4">
    <source>
        <dbReference type="Proteomes" id="UP000014227"/>
    </source>
</evidence>
<sequence>MSRIVNAILLSSALLGLTVHGAALPSQPPTSRNAVASQKAKAAAILQKVHEAYAQLKTFQARFTNYMTMQFQQQTISRVSRVMNGEVAFNSPKHCAYRIQVAGSNESPLPAPIVVSDGKQVWMVVGNRYLQKPVSEAEGVMGLSMGFTNNSLSEPNQIKSPLDIFAPNLAAGQIPKDIRLVAYKPLDGKPAYVLQFTEPLPTPASAGMNLTVQVWVDAATHFIRRLVERGRFQGISMKMVEDIQPLPVDKPLPDSLFTYQPPKDAQKVETVAELLNLPNPGSTPNAATNDSSQKRAAKLIGKPAPDFTLKTIDGKTVSLHDLRGKIVLLDFSTSW</sequence>